<dbReference type="PANTHER" id="PTHR22946:SF12">
    <property type="entry name" value="CONIDIAL PIGMENT BIOSYNTHESIS PROTEIN AYG1 (AFU_ORTHOLOGUE AFUA_2G17550)"/>
    <property type="match status" value="1"/>
</dbReference>
<dbReference type="PANTHER" id="PTHR22946">
    <property type="entry name" value="DIENELACTONE HYDROLASE DOMAIN-CONTAINING PROTEIN-RELATED"/>
    <property type="match status" value="1"/>
</dbReference>
<comment type="similarity">
    <text evidence="1">Belongs to the AB hydrolase superfamily. FUS2 hydrolase family.</text>
</comment>
<comment type="caution">
    <text evidence="3">The sequence shown here is derived from an EMBL/GenBank/DDBJ whole genome shotgun (WGS) entry which is preliminary data.</text>
</comment>
<dbReference type="GO" id="GO:0016787">
    <property type="term" value="F:hydrolase activity"/>
    <property type="evidence" value="ECO:0007669"/>
    <property type="project" value="UniProtKB-KW"/>
</dbReference>
<gene>
    <name evidence="3" type="ORF">RND15_17645</name>
</gene>
<keyword evidence="3" id="KW-0378">Hydrolase</keyword>
<sequence length="331" mass="34787">MNVADLAAENLTRATAAGLDPHEYQRVTAELTSADGWGQAFTRAARRHLVRAEQAASPISAGEHYQAAARWFHIATLGPYTDRAPAETQAAAEADAAMRRALEILEPGARRVDGPAFAGWLRGPADAPATVVVVPGLDSGKEEFHAVTSALLRRGLAVFTMDGPGQGSLAATTTVRPDYHQVIGQVVDALGVGRVGLVGLSLGGYYVAQSAAHDPRVAAAATVSGPFRLDWDAFPPPLRNILTRRAGGTRAARDFADRVDLSAPAPRIACPLLVVDGGQDDISGVTCGEPLARLAPRGEYLLVPYGDHLLGNAHADWLPAVADWMSEALGM</sequence>
<dbReference type="InterPro" id="IPR029058">
    <property type="entry name" value="AB_hydrolase_fold"/>
</dbReference>
<feature type="domain" description="AB hydrolase-1" evidence="2">
    <location>
        <begin position="130"/>
        <end position="234"/>
    </location>
</feature>
<reference evidence="3" key="1">
    <citation type="submission" date="2024-05" db="EMBL/GenBank/DDBJ databases">
        <title>30 novel species of actinomycetes from the DSMZ collection.</title>
        <authorList>
            <person name="Nouioui I."/>
        </authorList>
    </citation>
    <scope>NUCLEOTIDE SEQUENCE</scope>
    <source>
        <strain evidence="3">DSM 41529</strain>
    </source>
</reference>
<dbReference type="Gene3D" id="1.20.1440.110">
    <property type="entry name" value="acylaminoacyl peptidase"/>
    <property type="match status" value="1"/>
</dbReference>
<proteinExistence type="inferred from homology"/>
<dbReference type="Gene3D" id="3.40.50.1820">
    <property type="entry name" value="alpha/beta hydrolase"/>
    <property type="match status" value="1"/>
</dbReference>
<evidence type="ECO:0000259" key="2">
    <source>
        <dbReference type="Pfam" id="PF00561"/>
    </source>
</evidence>
<dbReference type="Proteomes" id="UP001180754">
    <property type="component" value="Unassembled WGS sequence"/>
</dbReference>
<dbReference type="EMBL" id="JAVRFD010000007">
    <property type="protein sequence ID" value="MDT0544515.1"/>
    <property type="molecule type" value="Genomic_DNA"/>
</dbReference>
<dbReference type="SUPFAM" id="SSF53474">
    <property type="entry name" value="alpha/beta-Hydrolases"/>
    <property type="match status" value="1"/>
</dbReference>
<dbReference type="RefSeq" id="WP_311724949.1">
    <property type="nucleotide sequence ID" value="NZ_JAVRFD010000007.1"/>
</dbReference>
<dbReference type="InterPro" id="IPR000073">
    <property type="entry name" value="AB_hydrolase_1"/>
</dbReference>
<dbReference type="Pfam" id="PF00561">
    <property type="entry name" value="Abhydrolase_1"/>
    <property type="match status" value="1"/>
</dbReference>
<keyword evidence="4" id="KW-1185">Reference proteome</keyword>
<accession>A0ABU2XG83</accession>
<evidence type="ECO:0000313" key="4">
    <source>
        <dbReference type="Proteomes" id="UP001180754"/>
    </source>
</evidence>
<organism evidence="3 4">
    <name type="scientific">Streptomyces lonegramiae</name>
    <dbReference type="NCBI Taxonomy" id="3075524"/>
    <lineage>
        <taxon>Bacteria</taxon>
        <taxon>Bacillati</taxon>
        <taxon>Actinomycetota</taxon>
        <taxon>Actinomycetes</taxon>
        <taxon>Kitasatosporales</taxon>
        <taxon>Streptomycetaceae</taxon>
        <taxon>Streptomyces</taxon>
    </lineage>
</organism>
<name>A0ABU2XG83_9ACTN</name>
<protein>
    <submittedName>
        <fullName evidence="3">Alpha/beta fold hydrolase</fullName>
    </submittedName>
</protein>
<evidence type="ECO:0000313" key="3">
    <source>
        <dbReference type="EMBL" id="MDT0544515.1"/>
    </source>
</evidence>
<dbReference type="InterPro" id="IPR050261">
    <property type="entry name" value="FrsA_esterase"/>
</dbReference>
<evidence type="ECO:0000256" key="1">
    <source>
        <dbReference type="ARBA" id="ARBA00038115"/>
    </source>
</evidence>